<name>A0A6V7P4N7_ANACO</name>
<dbReference type="SUPFAM" id="SSF49562">
    <property type="entry name" value="C2 domain (Calcium/lipid-binding domain, CaLB)"/>
    <property type="match status" value="1"/>
</dbReference>
<evidence type="ECO:0000256" key="2">
    <source>
        <dbReference type="ARBA" id="ARBA00023098"/>
    </source>
</evidence>
<protein>
    <recommendedName>
        <fullName evidence="4">C2 domain-containing protein</fullName>
    </recommendedName>
</protein>
<dbReference type="InterPro" id="IPR015679">
    <property type="entry name" value="PLipase_D_fam"/>
</dbReference>
<dbReference type="SMART" id="SM00239">
    <property type="entry name" value="C2"/>
    <property type="match status" value="1"/>
</dbReference>
<dbReference type="PROSITE" id="PS50004">
    <property type="entry name" value="C2"/>
    <property type="match status" value="1"/>
</dbReference>
<evidence type="ECO:0000256" key="3">
    <source>
        <dbReference type="SAM" id="MobiDB-lite"/>
    </source>
</evidence>
<gene>
    <name evidence="5" type="ORF">CB5_LOCUS8839</name>
</gene>
<dbReference type="GO" id="GO:0009395">
    <property type="term" value="P:phospholipid catabolic process"/>
    <property type="evidence" value="ECO:0007669"/>
    <property type="project" value="TreeGrafter"/>
</dbReference>
<feature type="region of interest" description="Disordered" evidence="3">
    <location>
        <begin position="123"/>
        <end position="187"/>
    </location>
</feature>
<dbReference type="GO" id="GO:0004630">
    <property type="term" value="F:phospholipase D activity"/>
    <property type="evidence" value="ECO:0007669"/>
    <property type="project" value="TreeGrafter"/>
</dbReference>
<evidence type="ECO:0000313" key="5">
    <source>
        <dbReference type="EMBL" id="CAD1825628.1"/>
    </source>
</evidence>
<dbReference type="EMBL" id="LR862145">
    <property type="protein sequence ID" value="CAD1825628.1"/>
    <property type="molecule type" value="Genomic_DNA"/>
</dbReference>
<dbReference type="GO" id="GO:0005886">
    <property type="term" value="C:plasma membrane"/>
    <property type="evidence" value="ECO:0007669"/>
    <property type="project" value="TreeGrafter"/>
</dbReference>
<proteinExistence type="predicted"/>
<evidence type="ECO:0000259" key="4">
    <source>
        <dbReference type="PROSITE" id="PS50004"/>
    </source>
</evidence>
<sequence length="201" mass="21491">MATEDSPLLHGILDVTVFEADHLHHAINTHILQVAERIEETLHLHHLAHTKLYAALDIGGARVARTREVEFHPKNPVWNESFRVYCAHSAQSLTFSVKNQLPVGASVLGLASIPALALLSPSSSEPIDGFSRCTPKTAASSTRPKSTSASDSSMSPPTPAGTPEFASHSSPASQIPTSRSARTVTSPCTRTAIFRTVSAPR</sequence>
<dbReference type="InterPro" id="IPR000008">
    <property type="entry name" value="C2_dom"/>
</dbReference>
<organism evidence="5">
    <name type="scientific">Ananas comosus var. bracteatus</name>
    <name type="common">red pineapple</name>
    <dbReference type="NCBI Taxonomy" id="296719"/>
    <lineage>
        <taxon>Eukaryota</taxon>
        <taxon>Viridiplantae</taxon>
        <taxon>Streptophyta</taxon>
        <taxon>Embryophyta</taxon>
        <taxon>Tracheophyta</taxon>
        <taxon>Spermatophyta</taxon>
        <taxon>Magnoliopsida</taxon>
        <taxon>Liliopsida</taxon>
        <taxon>Poales</taxon>
        <taxon>Bromeliaceae</taxon>
        <taxon>Bromelioideae</taxon>
        <taxon>Ananas</taxon>
    </lineage>
</organism>
<keyword evidence="2" id="KW-0443">Lipid metabolism</keyword>
<accession>A0A6V7P4N7</accession>
<dbReference type="Pfam" id="PF00168">
    <property type="entry name" value="C2"/>
    <property type="match status" value="1"/>
</dbReference>
<reference evidence="5" key="1">
    <citation type="submission" date="2020-07" db="EMBL/GenBank/DDBJ databases">
        <authorList>
            <person name="Lin J."/>
        </authorList>
    </citation>
    <scope>NUCLEOTIDE SEQUENCE</scope>
</reference>
<feature type="domain" description="C2" evidence="4">
    <location>
        <begin position="1"/>
        <end position="131"/>
    </location>
</feature>
<dbReference type="AlphaFoldDB" id="A0A6V7P4N7"/>
<feature type="compositionally biased region" description="Polar residues" evidence="3">
    <location>
        <begin position="167"/>
        <end position="187"/>
    </location>
</feature>
<dbReference type="Gene3D" id="2.60.40.150">
    <property type="entry name" value="C2 domain"/>
    <property type="match status" value="1"/>
</dbReference>
<dbReference type="PANTHER" id="PTHR18896:SF138">
    <property type="entry name" value="PHOSPHOLIPASE D"/>
    <property type="match status" value="1"/>
</dbReference>
<dbReference type="InterPro" id="IPR035892">
    <property type="entry name" value="C2_domain_sf"/>
</dbReference>
<evidence type="ECO:0000256" key="1">
    <source>
        <dbReference type="ARBA" id="ARBA00022737"/>
    </source>
</evidence>
<keyword evidence="1" id="KW-0677">Repeat</keyword>
<feature type="compositionally biased region" description="Low complexity" evidence="3">
    <location>
        <begin position="144"/>
        <end position="155"/>
    </location>
</feature>
<dbReference type="PANTHER" id="PTHR18896">
    <property type="entry name" value="PHOSPHOLIPASE D"/>
    <property type="match status" value="1"/>
</dbReference>